<dbReference type="Pfam" id="PF00069">
    <property type="entry name" value="Pkinase"/>
    <property type="match status" value="1"/>
</dbReference>
<accession>A0ABR2BS38</accession>
<dbReference type="Gene3D" id="3.30.200.20">
    <property type="entry name" value="Phosphorylase Kinase, domain 1"/>
    <property type="match status" value="1"/>
</dbReference>
<comment type="subcellular location">
    <subcellularLocation>
        <location evidence="1">Cell membrane</location>
        <topology evidence="1">Lipid-anchor</topology>
    </subcellularLocation>
</comment>
<keyword evidence="8" id="KW-1185">Reference proteome</keyword>
<evidence type="ECO:0000256" key="2">
    <source>
        <dbReference type="ARBA" id="ARBA00022475"/>
    </source>
</evidence>
<keyword evidence="3" id="KW-0808">Transferase</keyword>
<gene>
    <name evidence="7" type="ORF">V6N12_035279</name>
</gene>
<sequence length="197" mass="22064">MLKNPISSGEGGFGRVFKGQLDTEEASSLLGNHEFMVEVHILSMQHNVNLVTLIGYYSSGDQRLLDYEYMPMGSLKDHLFVIYCDLKSANILLDNDFHPKLSGFGLGPVGDKSHVSTRVMGTCGYRAPEYANEWEINSVAMLLLELITEHVAIDITRNHEEQKLIPWSSPFLKDRKKHRLLAGTLMGAMQLQLLPCG</sequence>
<dbReference type="InterPro" id="IPR011009">
    <property type="entry name" value="Kinase-like_dom_sf"/>
</dbReference>
<keyword evidence="5" id="KW-0449">Lipoprotein</keyword>
<dbReference type="Proteomes" id="UP001472677">
    <property type="component" value="Unassembled WGS sequence"/>
</dbReference>
<feature type="domain" description="Protein kinase" evidence="6">
    <location>
        <begin position="1"/>
        <end position="197"/>
    </location>
</feature>
<reference evidence="7 8" key="1">
    <citation type="journal article" date="2024" name="G3 (Bethesda)">
        <title>Genome assembly of Hibiscus sabdariffa L. provides insights into metabolisms of medicinal natural products.</title>
        <authorList>
            <person name="Kim T."/>
        </authorList>
    </citation>
    <scope>NUCLEOTIDE SEQUENCE [LARGE SCALE GENOMIC DNA]</scope>
    <source>
        <strain evidence="7">TK-2024</strain>
        <tissue evidence="7">Old leaves</tissue>
    </source>
</reference>
<keyword evidence="3" id="KW-0418">Kinase</keyword>
<proteinExistence type="predicted"/>
<comment type="caution">
    <text evidence="7">The sequence shown here is derived from an EMBL/GenBank/DDBJ whole genome shotgun (WGS) entry which is preliminary data.</text>
</comment>
<evidence type="ECO:0000256" key="5">
    <source>
        <dbReference type="ARBA" id="ARBA00023288"/>
    </source>
</evidence>
<organism evidence="7 8">
    <name type="scientific">Hibiscus sabdariffa</name>
    <name type="common">roselle</name>
    <dbReference type="NCBI Taxonomy" id="183260"/>
    <lineage>
        <taxon>Eukaryota</taxon>
        <taxon>Viridiplantae</taxon>
        <taxon>Streptophyta</taxon>
        <taxon>Embryophyta</taxon>
        <taxon>Tracheophyta</taxon>
        <taxon>Spermatophyta</taxon>
        <taxon>Magnoliopsida</taxon>
        <taxon>eudicotyledons</taxon>
        <taxon>Gunneridae</taxon>
        <taxon>Pentapetalae</taxon>
        <taxon>rosids</taxon>
        <taxon>malvids</taxon>
        <taxon>Malvales</taxon>
        <taxon>Malvaceae</taxon>
        <taxon>Malvoideae</taxon>
        <taxon>Hibiscus</taxon>
    </lineage>
</organism>
<dbReference type="InterPro" id="IPR008271">
    <property type="entry name" value="Ser/Thr_kinase_AS"/>
</dbReference>
<evidence type="ECO:0000313" key="7">
    <source>
        <dbReference type="EMBL" id="KAK8509956.1"/>
    </source>
</evidence>
<keyword evidence="3" id="KW-0723">Serine/threonine-protein kinase</keyword>
<protein>
    <recommendedName>
        <fullName evidence="6">Protein kinase domain-containing protein</fullName>
    </recommendedName>
</protein>
<dbReference type="PROSITE" id="PS50011">
    <property type="entry name" value="PROTEIN_KINASE_DOM"/>
    <property type="match status" value="1"/>
</dbReference>
<evidence type="ECO:0000259" key="6">
    <source>
        <dbReference type="PROSITE" id="PS50011"/>
    </source>
</evidence>
<dbReference type="PANTHER" id="PTHR47985">
    <property type="entry name" value="OS07G0668900 PROTEIN"/>
    <property type="match status" value="1"/>
</dbReference>
<evidence type="ECO:0000256" key="4">
    <source>
        <dbReference type="ARBA" id="ARBA00023136"/>
    </source>
</evidence>
<dbReference type="InterPro" id="IPR000719">
    <property type="entry name" value="Prot_kinase_dom"/>
</dbReference>
<dbReference type="PANTHER" id="PTHR47985:SF3">
    <property type="entry name" value="SERINE_THREONINE-PROTEIN KINASE PBL21-RELATED"/>
    <property type="match status" value="1"/>
</dbReference>
<keyword evidence="2" id="KW-1003">Cell membrane</keyword>
<dbReference type="EMBL" id="JBBPBM010000089">
    <property type="protein sequence ID" value="KAK8509956.1"/>
    <property type="molecule type" value="Genomic_DNA"/>
</dbReference>
<evidence type="ECO:0000256" key="3">
    <source>
        <dbReference type="ARBA" id="ARBA00022527"/>
    </source>
</evidence>
<keyword evidence="4" id="KW-0472">Membrane</keyword>
<dbReference type="Gene3D" id="1.10.510.10">
    <property type="entry name" value="Transferase(Phosphotransferase) domain 1"/>
    <property type="match status" value="1"/>
</dbReference>
<dbReference type="SUPFAM" id="SSF56112">
    <property type="entry name" value="Protein kinase-like (PK-like)"/>
    <property type="match status" value="1"/>
</dbReference>
<evidence type="ECO:0000313" key="8">
    <source>
        <dbReference type="Proteomes" id="UP001472677"/>
    </source>
</evidence>
<dbReference type="PROSITE" id="PS00108">
    <property type="entry name" value="PROTEIN_KINASE_ST"/>
    <property type="match status" value="1"/>
</dbReference>
<dbReference type="SMART" id="SM00220">
    <property type="entry name" value="S_TKc"/>
    <property type="match status" value="1"/>
</dbReference>
<evidence type="ECO:0000256" key="1">
    <source>
        <dbReference type="ARBA" id="ARBA00004193"/>
    </source>
</evidence>
<name>A0ABR2BS38_9ROSI</name>